<organism evidence="1 2">
    <name type="scientific">Candidatus Clostridium eludens</name>
    <dbReference type="NCBI Taxonomy" id="3381663"/>
    <lineage>
        <taxon>Bacteria</taxon>
        <taxon>Bacillati</taxon>
        <taxon>Bacillota</taxon>
        <taxon>Clostridia</taxon>
        <taxon>Eubacteriales</taxon>
        <taxon>Clostridiaceae</taxon>
        <taxon>Clostridium</taxon>
    </lineage>
</organism>
<evidence type="ECO:0000313" key="1">
    <source>
        <dbReference type="EMBL" id="MFL0194526.1"/>
    </source>
</evidence>
<comment type="caution">
    <text evidence="1">The sequence shown here is derived from an EMBL/GenBank/DDBJ whole genome shotgun (WGS) entry which is preliminary data.</text>
</comment>
<dbReference type="EMBL" id="JBJHZX010000003">
    <property type="protein sequence ID" value="MFL0194526.1"/>
    <property type="molecule type" value="Genomic_DNA"/>
</dbReference>
<protein>
    <submittedName>
        <fullName evidence="1">Uncharacterized protein</fullName>
    </submittedName>
</protein>
<gene>
    <name evidence="1" type="ORF">ACJDU8_02900</name>
</gene>
<accession>A0ABW8SH15</accession>
<proteinExistence type="predicted"/>
<keyword evidence="2" id="KW-1185">Reference proteome</keyword>
<evidence type="ECO:0000313" key="2">
    <source>
        <dbReference type="Proteomes" id="UP001623660"/>
    </source>
</evidence>
<reference evidence="1 2" key="1">
    <citation type="submission" date="2024-11" db="EMBL/GenBank/DDBJ databases">
        <authorList>
            <person name="Heng Y.C."/>
            <person name="Lim A.C.H."/>
            <person name="Lee J.K.Y."/>
            <person name="Kittelmann S."/>
        </authorList>
    </citation>
    <scope>NUCLEOTIDE SEQUENCE [LARGE SCALE GENOMIC DNA]</scope>
    <source>
        <strain evidence="1 2">WILCCON 0269</strain>
    </source>
</reference>
<sequence length="127" mass="13823">MSRHHRKNYNTGFNLGDILKNVDISQLMSILSALNGGGGSNNLSGDKLSSLLNNIDLSSISNKNNTSGFDESTIKSQLAALESRLSKIESGNTTKEQIMKTVKDLQQSPDAAKILNDFMNSNFKDSE</sequence>
<dbReference type="RefSeq" id="WP_406790651.1">
    <property type="nucleotide sequence ID" value="NZ_JBJHZX010000003.1"/>
</dbReference>
<name>A0ABW8SH15_9CLOT</name>
<dbReference type="Proteomes" id="UP001623660">
    <property type="component" value="Unassembled WGS sequence"/>
</dbReference>